<comment type="subcellular location">
    <subcellularLocation>
        <location evidence="3">Cytoplasm</location>
    </subcellularLocation>
    <subcellularLocation>
        <location evidence="2">Nucleus</location>
    </subcellularLocation>
</comment>
<evidence type="ECO:0000256" key="6">
    <source>
        <dbReference type="ARBA" id="ARBA00022723"/>
    </source>
</evidence>
<keyword evidence="8" id="KW-0862">Zinc</keyword>
<evidence type="ECO:0000256" key="9">
    <source>
        <dbReference type="ARBA" id="ARBA00023242"/>
    </source>
</evidence>
<feature type="domain" description="Beta-Casp" evidence="12">
    <location>
        <begin position="225"/>
        <end position="344"/>
    </location>
</feature>
<dbReference type="InterPro" id="IPR001279">
    <property type="entry name" value="Metallo-B-lactamas"/>
</dbReference>
<evidence type="ECO:0000256" key="8">
    <source>
        <dbReference type="ARBA" id="ARBA00022833"/>
    </source>
</evidence>
<evidence type="ECO:0000256" key="5">
    <source>
        <dbReference type="ARBA" id="ARBA00022490"/>
    </source>
</evidence>
<keyword evidence="7" id="KW-0378">Hydrolase</keyword>
<dbReference type="InterPro" id="IPR011108">
    <property type="entry name" value="RMMBL"/>
</dbReference>
<evidence type="ECO:0000256" key="7">
    <source>
        <dbReference type="ARBA" id="ARBA00022801"/>
    </source>
</evidence>
<dbReference type="SUPFAM" id="SSF56281">
    <property type="entry name" value="Metallo-hydrolase/oxidoreductase"/>
    <property type="match status" value="1"/>
</dbReference>
<protein>
    <submittedName>
        <fullName evidence="13">Integrator complex subunit 11</fullName>
    </submittedName>
</protein>
<evidence type="ECO:0000259" key="12">
    <source>
        <dbReference type="SMART" id="SM01027"/>
    </source>
</evidence>
<dbReference type="InterPro" id="IPR022712">
    <property type="entry name" value="Beta_Casp"/>
</dbReference>
<dbReference type="GO" id="GO:0046872">
    <property type="term" value="F:metal ion binding"/>
    <property type="evidence" value="ECO:0007669"/>
    <property type="project" value="UniProtKB-KW"/>
</dbReference>
<reference evidence="13 14" key="1">
    <citation type="submission" date="2014-06" db="EMBL/GenBank/DDBJ databases">
        <authorList>
            <person name="Swart Estienne"/>
        </authorList>
    </citation>
    <scope>NUCLEOTIDE SEQUENCE [LARGE SCALE GENOMIC DNA]</scope>
    <source>
        <strain evidence="13 14">130c</strain>
    </source>
</reference>
<dbReference type="Pfam" id="PF10996">
    <property type="entry name" value="Beta-Casp"/>
    <property type="match status" value="1"/>
</dbReference>
<evidence type="ECO:0000256" key="4">
    <source>
        <dbReference type="ARBA" id="ARBA00007093"/>
    </source>
</evidence>
<accession>A0A078AZL9</accession>
<proteinExistence type="inferred from homology"/>
<dbReference type="InterPro" id="IPR036866">
    <property type="entry name" value="RibonucZ/Hydroxyglut_hydro"/>
</dbReference>
<name>A0A078AZL9_STYLE</name>
<evidence type="ECO:0000256" key="3">
    <source>
        <dbReference type="ARBA" id="ARBA00004496"/>
    </source>
</evidence>
<dbReference type="GO" id="GO:0005737">
    <property type="term" value="C:cytoplasm"/>
    <property type="evidence" value="ECO:0007669"/>
    <property type="project" value="UniProtKB-SubCell"/>
</dbReference>
<organism evidence="13 14">
    <name type="scientific">Stylonychia lemnae</name>
    <name type="common">Ciliate</name>
    <dbReference type="NCBI Taxonomy" id="5949"/>
    <lineage>
        <taxon>Eukaryota</taxon>
        <taxon>Sar</taxon>
        <taxon>Alveolata</taxon>
        <taxon>Ciliophora</taxon>
        <taxon>Intramacronucleata</taxon>
        <taxon>Spirotrichea</taxon>
        <taxon>Stichotrichia</taxon>
        <taxon>Sporadotrichida</taxon>
        <taxon>Oxytrichidae</taxon>
        <taxon>Stylonychinae</taxon>
        <taxon>Stylonychia</taxon>
    </lineage>
</organism>
<sequence length="623" mass="70967">MVSPQQFPDFYFLQGSQQQTLDFTQHIDCVLITHFHLDHCGALTYFTEGVGYNGPVLATPPTKAIIPLMLEDFRKVSATQQRQSQNNQQNNNNSGGGETAFTSEMIKNCISKIQTIQLHETLTIKDDIKVTAYYAGHVLGACMFYVECNGESVVYTGDYNMTADRHLGSAWIDKLKPDLVITETTYATTIRDSKRAREREFLKQVHETLDNGGKVLIPVFALGRAQELCVLLETYWNRTNLQYPIYFTGGLTEKANFYYKLFINWTNEKIKRSFTKNQNIFQFQHVKTLDTASIKSDQPMVCFASPGMLHGGYSLAIFKDWAGSEKNTLIIPGYCMPGTVGNKLLSGEKRIMIDGKEVDVKIKIYNMSFSAHADSKGIMELLTHLEAKNVMLVHGEKEKMRVLSQQIKDQLGVNCYCPANHAQLKIYTDPKIEILIGAHIINLMNQIYAKSLLNFYRPNSTMYLSNCLISVDNRTEIDTNIEICKPLMISSHESQNSQIIDFASQQKQEHQFKVDQTLDQYEQVDMVLNWSQPISESIQDITLFEGRLTDAILNSILEQKKLAFGLKNLIFMDEELKEATQLAQVIQDQYLQLDHDNRTVRLSFGSLETDIGYWLKDILDSLN</sequence>
<dbReference type="GO" id="GO:0016787">
    <property type="term" value="F:hydrolase activity"/>
    <property type="evidence" value="ECO:0007669"/>
    <property type="project" value="UniProtKB-KW"/>
</dbReference>
<dbReference type="InParanoid" id="A0A078AZL9"/>
<dbReference type="FunFam" id="3.40.50.10890:FF:000002">
    <property type="entry name" value="Integrator complex subunit 11"/>
    <property type="match status" value="1"/>
</dbReference>
<keyword evidence="9" id="KW-0539">Nucleus</keyword>
<feature type="compositionally biased region" description="Low complexity" evidence="10">
    <location>
        <begin position="80"/>
        <end position="93"/>
    </location>
</feature>
<dbReference type="OMA" id="YLDGMIW"/>
<dbReference type="PANTHER" id="PTHR11203:SF37">
    <property type="entry name" value="INTEGRATOR COMPLEX SUBUNIT 11"/>
    <property type="match status" value="1"/>
</dbReference>
<dbReference type="InterPro" id="IPR050698">
    <property type="entry name" value="MBL"/>
</dbReference>
<keyword evidence="5" id="KW-0963">Cytoplasm</keyword>
<dbReference type="EMBL" id="CCKQ01015715">
    <property type="protein sequence ID" value="CDW87546.1"/>
    <property type="molecule type" value="Genomic_DNA"/>
</dbReference>
<dbReference type="Pfam" id="PF16661">
    <property type="entry name" value="Lactamase_B_6"/>
    <property type="match status" value="1"/>
</dbReference>
<evidence type="ECO:0000256" key="10">
    <source>
        <dbReference type="SAM" id="MobiDB-lite"/>
    </source>
</evidence>
<gene>
    <name evidence="13" type="primary">Contig13179.g14053</name>
    <name evidence="13" type="ORF">STYLEM_16652</name>
</gene>
<keyword evidence="6" id="KW-0479">Metal-binding</keyword>
<dbReference type="SMART" id="SM00849">
    <property type="entry name" value="Lactamase_B"/>
    <property type="match status" value="1"/>
</dbReference>
<dbReference type="Gene3D" id="3.60.15.10">
    <property type="entry name" value="Ribonuclease Z/Hydroxyacylglutathione hydrolase-like"/>
    <property type="match status" value="1"/>
</dbReference>
<dbReference type="Gene3D" id="3.40.50.10890">
    <property type="match status" value="1"/>
</dbReference>
<dbReference type="AlphaFoldDB" id="A0A078AZL9"/>
<comment type="cofactor">
    <cofactor evidence="1">
        <name>Zn(2+)</name>
        <dbReference type="ChEBI" id="CHEBI:29105"/>
    </cofactor>
</comment>
<evidence type="ECO:0000259" key="11">
    <source>
        <dbReference type="SMART" id="SM00849"/>
    </source>
</evidence>
<evidence type="ECO:0000256" key="1">
    <source>
        <dbReference type="ARBA" id="ARBA00001947"/>
    </source>
</evidence>
<evidence type="ECO:0000313" key="14">
    <source>
        <dbReference type="Proteomes" id="UP000039865"/>
    </source>
</evidence>
<evidence type="ECO:0000313" key="13">
    <source>
        <dbReference type="EMBL" id="CDW87546.1"/>
    </source>
</evidence>
<dbReference type="GO" id="GO:0004521">
    <property type="term" value="F:RNA endonuclease activity"/>
    <property type="evidence" value="ECO:0007669"/>
    <property type="project" value="TreeGrafter"/>
</dbReference>
<feature type="region of interest" description="Disordered" evidence="10">
    <location>
        <begin position="79"/>
        <end position="98"/>
    </location>
</feature>
<dbReference type="OrthoDB" id="10249535at2759"/>
<dbReference type="GO" id="GO:0016180">
    <property type="term" value="P:snRNA processing"/>
    <property type="evidence" value="ECO:0007669"/>
    <property type="project" value="TreeGrafter"/>
</dbReference>
<feature type="domain" description="Metallo-beta-lactamase" evidence="11">
    <location>
        <begin position="7"/>
        <end position="190"/>
    </location>
</feature>
<dbReference type="GO" id="GO:0005634">
    <property type="term" value="C:nucleus"/>
    <property type="evidence" value="ECO:0007669"/>
    <property type="project" value="UniProtKB-SubCell"/>
</dbReference>
<keyword evidence="14" id="KW-1185">Reference proteome</keyword>
<dbReference type="Pfam" id="PF07521">
    <property type="entry name" value="RMMBL"/>
    <property type="match status" value="1"/>
</dbReference>
<dbReference type="PANTHER" id="PTHR11203">
    <property type="entry name" value="CLEAVAGE AND POLYADENYLATION SPECIFICITY FACTOR FAMILY MEMBER"/>
    <property type="match status" value="1"/>
</dbReference>
<comment type="similarity">
    <text evidence="4">Belongs to the metallo-beta-lactamase superfamily. RNA-metabolizing metallo-beta-lactamase-like family. INTS11 subfamily.</text>
</comment>
<dbReference type="Proteomes" id="UP000039865">
    <property type="component" value="Unassembled WGS sequence"/>
</dbReference>
<evidence type="ECO:0000256" key="2">
    <source>
        <dbReference type="ARBA" id="ARBA00004123"/>
    </source>
</evidence>
<dbReference type="SMART" id="SM01027">
    <property type="entry name" value="Beta-Casp"/>
    <property type="match status" value="1"/>
</dbReference>